<accession>A0ABR3GHP9</accession>
<protein>
    <submittedName>
        <fullName evidence="1">Uncharacterized protein</fullName>
    </submittedName>
</protein>
<comment type="caution">
    <text evidence="1">The sequence shown here is derived from an EMBL/GenBank/DDBJ whole genome shotgun (WGS) entry which is preliminary data.</text>
</comment>
<dbReference type="Proteomes" id="UP001447188">
    <property type="component" value="Unassembled WGS sequence"/>
</dbReference>
<reference evidence="1 2" key="1">
    <citation type="submission" date="2024-02" db="EMBL/GenBank/DDBJ databases">
        <title>Discinaceae phylogenomics.</title>
        <authorList>
            <person name="Dirks A.C."/>
            <person name="James T.Y."/>
        </authorList>
    </citation>
    <scope>NUCLEOTIDE SEQUENCE [LARGE SCALE GENOMIC DNA]</scope>
    <source>
        <strain evidence="1 2">ACD0624</strain>
    </source>
</reference>
<organism evidence="1 2">
    <name type="scientific">Discina gigas</name>
    <dbReference type="NCBI Taxonomy" id="1032678"/>
    <lineage>
        <taxon>Eukaryota</taxon>
        <taxon>Fungi</taxon>
        <taxon>Dikarya</taxon>
        <taxon>Ascomycota</taxon>
        <taxon>Pezizomycotina</taxon>
        <taxon>Pezizomycetes</taxon>
        <taxon>Pezizales</taxon>
        <taxon>Discinaceae</taxon>
        <taxon>Discina</taxon>
    </lineage>
</organism>
<keyword evidence="2" id="KW-1185">Reference proteome</keyword>
<evidence type="ECO:0000313" key="1">
    <source>
        <dbReference type="EMBL" id="KAL0635450.1"/>
    </source>
</evidence>
<dbReference type="EMBL" id="JBBBZM010000069">
    <property type="protein sequence ID" value="KAL0635450.1"/>
    <property type="molecule type" value="Genomic_DNA"/>
</dbReference>
<gene>
    <name evidence="1" type="ORF">Q9L58_005581</name>
</gene>
<sequence length="226" mass="26368">MAPNAQRPTAVRLDDLRSRLQNTQTIAASKIRRNDVFEMFKLKNQRRTWWNETDYIIPEFDLNEFLHVPCPTNPWLDNALDLCSQVFRRRNGGDVRLPNIRRNEAPLVPDLKVNSTVYGVLSDDLRYVFVCLDNNSMVSRSTQFNIRIDKERVMDYFGHCLRVVVASRPTGSPLTARVNREEDSQVEQYDYTGFEGLQDRIFTFQGVDAEQCDLVKWPSEDVVFRN</sequence>
<evidence type="ECO:0000313" key="2">
    <source>
        <dbReference type="Proteomes" id="UP001447188"/>
    </source>
</evidence>
<proteinExistence type="predicted"/>
<name>A0ABR3GHP9_9PEZI</name>